<name>A0AAD8AG55_DIPPU</name>
<dbReference type="InterPro" id="IPR017871">
    <property type="entry name" value="ABC_transporter-like_CS"/>
</dbReference>
<feature type="transmembrane region" description="Helical" evidence="7">
    <location>
        <begin position="354"/>
        <end position="380"/>
    </location>
</feature>
<dbReference type="Pfam" id="PF01061">
    <property type="entry name" value="ABC2_membrane"/>
    <property type="match status" value="1"/>
</dbReference>
<proteinExistence type="inferred from homology"/>
<feature type="domain" description="ABC-2 type transporter transmembrane" evidence="9">
    <location>
        <begin position="259"/>
        <end position="409"/>
    </location>
</feature>
<keyword evidence="5 7" id="KW-1133">Transmembrane helix</keyword>
<sequence length="415" mass="46923">THGVTGTILINGHERNVSEFQKSSCYIAQECAMMSYLTTEETLMTAADLKLERNGRLSVKSHAFKVREVLQVLGLLKAKDTLVAKLSGGEKKRLSIGVELLTNPPVMFFDEPTSGLDSVSSLQMISYLKCLAQAGRTVICTIHQPSSRLFEMFDDIYLLAEGQCLYSGPLEQLTNILEQKGFICPKYYNRADFVIEVACKERGNDTEKLITWTKNQYLNSKDFPILKTIETENKTTAIAMPVVDTPKHLYEYSTPFYFQLYVLTKRAMICTFRDSYIGLVRVLAHLFVGLLLGVLCYDIGNDASKVPTNVSCIFFFILFLFLLSPAVTILSIPMEATIFLHEHHNNWYSLKAYFISKVISDLPLQILCPTIFLIISYYLTGQPMDGMRMIEFLILCSLLSMCGQTLGFAVRRRIV</sequence>
<keyword evidence="6 7" id="KW-0472">Membrane</keyword>
<comment type="similarity">
    <text evidence="2">Belongs to the ABC transporter superfamily. ABCG family. Eye pigment precursor importer (TC 3.A.1.204) subfamily.</text>
</comment>
<dbReference type="PANTHER" id="PTHR48041:SF118">
    <property type="entry name" value="ATP-BINDING CASSETTE TRANSPORTER (ABC TRANSPORTER) FAMILY G MEMBER 16"/>
    <property type="match status" value="1"/>
</dbReference>
<dbReference type="PROSITE" id="PS00211">
    <property type="entry name" value="ABC_TRANSPORTER_1"/>
    <property type="match status" value="1"/>
</dbReference>
<dbReference type="PANTHER" id="PTHR48041">
    <property type="entry name" value="ABC TRANSPORTER G FAMILY MEMBER 28"/>
    <property type="match status" value="1"/>
</dbReference>
<dbReference type="EMBL" id="JASPKZ010001209">
    <property type="protein sequence ID" value="KAJ9598554.1"/>
    <property type="molecule type" value="Genomic_DNA"/>
</dbReference>
<evidence type="ECO:0000259" key="9">
    <source>
        <dbReference type="Pfam" id="PF01061"/>
    </source>
</evidence>
<feature type="domain" description="ABC transporter" evidence="8">
    <location>
        <begin position="5"/>
        <end position="114"/>
    </location>
</feature>
<keyword evidence="3" id="KW-0813">Transport</keyword>
<feature type="transmembrane region" description="Helical" evidence="7">
    <location>
        <begin position="276"/>
        <end position="300"/>
    </location>
</feature>
<feature type="non-terminal residue" evidence="11">
    <location>
        <position position="1"/>
    </location>
</feature>
<organism evidence="11 12">
    <name type="scientific">Diploptera punctata</name>
    <name type="common">Pacific beetle cockroach</name>
    <dbReference type="NCBI Taxonomy" id="6984"/>
    <lineage>
        <taxon>Eukaryota</taxon>
        <taxon>Metazoa</taxon>
        <taxon>Ecdysozoa</taxon>
        <taxon>Arthropoda</taxon>
        <taxon>Hexapoda</taxon>
        <taxon>Insecta</taxon>
        <taxon>Pterygota</taxon>
        <taxon>Neoptera</taxon>
        <taxon>Polyneoptera</taxon>
        <taxon>Dictyoptera</taxon>
        <taxon>Blattodea</taxon>
        <taxon>Blaberoidea</taxon>
        <taxon>Blaberidae</taxon>
        <taxon>Diplopterinae</taxon>
        <taxon>Diploptera</taxon>
    </lineage>
</organism>
<evidence type="ECO:0000256" key="4">
    <source>
        <dbReference type="ARBA" id="ARBA00022692"/>
    </source>
</evidence>
<evidence type="ECO:0000313" key="12">
    <source>
        <dbReference type="Proteomes" id="UP001233999"/>
    </source>
</evidence>
<dbReference type="InterPro" id="IPR050352">
    <property type="entry name" value="ABCG_transporters"/>
</dbReference>
<evidence type="ECO:0000259" key="10">
    <source>
        <dbReference type="Pfam" id="PF19055"/>
    </source>
</evidence>
<dbReference type="GO" id="GO:0005886">
    <property type="term" value="C:plasma membrane"/>
    <property type="evidence" value="ECO:0007669"/>
    <property type="project" value="TreeGrafter"/>
</dbReference>
<dbReference type="GO" id="GO:0016887">
    <property type="term" value="F:ATP hydrolysis activity"/>
    <property type="evidence" value="ECO:0007669"/>
    <property type="project" value="InterPro"/>
</dbReference>
<dbReference type="InterPro" id="IPR013525">
    <property type="entry name" value="ABC2_TM"/>
</dbReference>
<reference evidence="11" key="2">
    <citation type="submission" date="2023-05" db="EMBL/GenBank/DDBJ databases">
        <authorList>
            <person name="Fouks B."/>
        </authorList>
    </citation>
    <scope>NUCLEOTIDE SEQUENCE</scope>
    <source>
        <strain evidence="11">Stay&amp;Tobe</strain>
        <tissue evidence="11">Testes</tissue>
    </source>
</reference>
<evidence type="ECO:0000256" key="2">
    <source>
        <dbReference type="ARBA" id="ARBA00005814"/>
    </source>
</evidence>
<dbReference type="InterPro" id="IPR043926">
    <property type="entry name" value="ABCG_dom"/>
</dbReference>
<gene>
    <name evidence="11" type="ORF">L9F63_010757</name>
</gene>
<comment type="subcellular location">
    <subcellularLocation>
        <location evidence="1">Membrane</location>
        <topology evidence="1">Multi-pass membrane protein</topology>
    </subcellularLocation>
</comment>
<reference evidence="11" key="1">
    <citation type="journal article" date="2023" name="IScience">
        <title>Live-bearing cockroach genome reveals convergent evolutionary mechanisms linked to viviparity in insects and beyond.</title>
        <authorList>
            <person name="Fouks B."/>
            <person name="Harrison M.C."/>
            <person name="Mikhailova A.A."/>
            <person name="Marchal E."/>
            <person name="English S."/>
            <person name="Carruthers M."/>
            <person name="Jennings E.C."/>
            <person name="Chiamaka E.L."/>
            <person name="Frigard R.A."/>
            <person name="Pippel M."/>
            <person name="Attardo G.M."/>
            <person name="Benoit J.B."/>
            <person name="Bornberg-Bauer E."/>
            <person name="Tobe S.S."/>
        </authorList>
    </citation>
    <scope>NUCLEOTIDE SEQUENCE</scope>
    <source>
        <strain evidence="11">Stay&amp;Tobe</strain>
    </source>
</reference>
<dbReference type="Proteomes" id="UP001233999">
    <property type="component" value="Unassembled WGS sequence"/>
</dbReference>
<dbReference type="InterPro" id="IPR027417">
    <property type="entry name" value="P-loop_NTPase"/>
</dbReference>
<comment type="caution">
    <text evidence="11">The sequence shown here is derived from an EMBL/GenBank/DDBJ whole genome shotgun (WGS) entry which is preliminary data.</text>
</comment>
<dbReference type="Pfam" id="PF19055">
    <property type="entry name" value="ABC2_membrane_7"/>
    <property type="match status" value="1"/>
</dbReference>
<evidence type="ECO:0000256" key="6">
    <source>
        <dbReference type="ARBA" id="ARBA00023136"/>
    </source>
</evidence>
<evidence type="ECO:0000313" key="11">
    <source>
        <dbReference type="EMBL" id="KAJ9598554.1"/>
    </source>
</evidence>
<evidence type="ECO:0000256" key="7">
    <source>
        <dbReference type="SAM" id="Phobius"/>
    </source>
</evidence>
<dbReference type="Gene3D" id="3.40.50.300">
    <property type="entry name" value="P-loop containing nucleotide triphosphate hydrolases"/>
    <property type="match status" value="1"/>
</dbReference>
<feature type="transmembrane region" description="Helical" evidence="7">
    <location>
        <begin position="312"/>
        <end position="334"/>
    </location>
</feature>
<dbReference type="SUPFAM" id="SSF52540">
    <property type="entry name" value="P-loop containing nucleoside triphosphate hydrolases"/>
    <property type="match status" value="1"/>
</dbReference>
<evidence type="ECO:0000256" key="1">
    <source>
        <dbReference type="ARBA" id="ARBA00004141"/>
    </source>
</evidence>
<evidence type="ECO:0000256" key="5">
    <source>
        <dbReference type="ARBA" id="ARBA00022989"/>
    </source>
</evidence>
<evidence type="ECO:0000259" key="8">
    <source>
        <dbReference type="Pfam" id="PF00005"/>
    </source>
</evidence>
<dbReference type="Pfam" id="PF00005">
    <property type="entry name" value="ABC_tran"/>
    <property type="match status" value="1"/>
</dbReference>
<dbReference type="AlphaFoldDB" id="A0AAD8AG55"/>
<keyword evidence="12" id="KW-1185">Reference proteome</keyword>
<dbReference type="GO" id="GO:0005524">
    <property type="term" value="F:ATP binding"/>
    <property type="evidence" value="ECO:0007669"/>
    <property type="project" value="InterPro"/>
</dbReference>
<evidence type="ECO:0000256" key="3">
    <source>
        <dbReference type="ARBA" id="ARBA00022448"/>
    </source>
</evidence>
<keyword evidence="4 7" id="KW-0812">Transmembrane</keyword>
<evidence type="ECO:0008006" key="13">
    <source>
        <dbReference type="Google" id="ProtNLM"/>
    </source>
</evidence>
<dbReference type="InterPro" id="IPR003439">
    <property type="entry name" value="ABC_transporter-like_ATP-bd"/>
</dbReference>
<dbReference type="GO" id="GO:0140359">
    <property type="term" value="F:ABC-type transporter activity"/>
    <property type="evidence" value="ECO:0007669"/>
    <property type="project" value="InterPro"/>
</dbReference>
<feature type="non-terminal residue" evidence="11">
    <location>
        <position position="415"/>
    </location>
</feature>
<accession>A0AAD8AG55</accession>
<protein>
    <recommendedName>
        <fullName evidence="13">ATP-binding cassette sub-family G member 4</fullName>
    </recommendedName>
</protein>
<feature type="domain" description="ABC transporter family G" evidence="10">
    <location>
        <begin position="143"/>
        <end position="197"/>
    </location>
</feature>